<dbReference type="Pfam" id="PF11892">
    <property type="entry name" value="PpnN_C"/>
    <property type="match status" value="1"/>
</dbReference>
<dbReference type="InterPro" id="IPR049788">
    <property type="entry name" value="PpnN"/>
</dbReference>
<evidence type="ECO:0000256" key="2">
    <source>
        <dbReference type="ARBA" id="ARBA00011985"/>
    </source>
</evidence>
<dbReference type="Pfam" id="PF14793">
    <property type="entry name" value="DUF4478"/>
    <property type="match status" value="1"/>
</dbReference>
<accession>A0AAW3ZVH4</accession>
<name>A0AAW3ZVH4_9GAMM</name>
<dbReference type="Gene3D" id="3.30.1850.10">
    <property type="entry name" value="MoCo carrier protein-like"/>
    <property type="match status" value="1"/>
</dbReference>
<dbReference type="InterPro" id="IPR052341">
    <property type="entry name" value="LOG_family_nucleotidases"/>
</dbReference>
<evidence type="ECO:0000313" key="7">
    <source>
        <dbReference type="Proteomes" id="UP000613768"/>
    </source>
</evidence>
<dbReference type="SUPFAM" id="SSF102405">
    <property type="entry name" value="MCP/YpsA-like"/>
    <property type="match status" value="1"/>
</dbReference>
<dbReference type="InterPro" id="IPR031100">
    <property type="entry name" value="LOG_fam"/>
</dbReference>
<reference evidence="6 7" key="1">
    <citation type="submission" date="2020-09" db="EMBL/GenBank/DDBJ databases">
        <title>Pseudoxanthomonas sp. CAU 1598 isolated from sand of Yaerae Beach.</title>
        <authorList>
            <person name="Kim W."/>
        </authorList>
    </citation>
    <scope>NUCLEOTIDE SEQUENCE [LARGE SCALE GENOMIC DNA]</scope>
    <source>
        <strain evidence="6 7">CAU 1598</strain>
    </source>
</reference>
<dbReference type="RefSeq" id="WP_192031462.1">
    <property type="nucleotide sequence ID" value="NZ_JACYTR010000078.1"/>
</dbReference>
<keyword evidence="7" id="KW-1185">Reference proteome</keyword>
<dbReference type="AlphaFoldDB" id="A0AAW3ZVH4"/>
<dbReference type="InterPro" id="IPR027820">
    <property type="entry name" value="PpnN_N"/>
</dbReference>
<comment type="catalytic activity">
    <reaction evidence="1">
        <text>AMP + H2O = D-ribose 5-phosphate + adenine</text>
        <dbReference type="Rhea" id="RHEA:20129"/>
        <dbReference type="ChEBI" id="CHEBI:15377"/>
        <dbReference type="ChEBI" id="CHEBI:16708"/>
        <dbReference type="ChEBI" id="CHEBI:78346"/>
        <dbReference type="ChEBI" id="CHEBI:456215"/>
        <dbReference type="EC" id="3.2.2.4"/>
    </reaction>
</comment>
<evidence type="ECO:0000256" key="3">
    <source>
        <dbReference type="ARBA" id="ARBA00031983"/>
    </source>
</evidence>
<dbReference type="EMBL" id="JACYTR010000078">
    <property type="protein sequence ID" value="MBD8528041.1"/>
    <property type="molecule type" value="Genomic_DNA"/>
</dbReference>
<feature type="domain" description="Pyrimidine/purine nucleotide 5'-monophosphate nucleosidase N-terminal" evidence="5">
    <location>
        <begin position="13"/>
        <end position="120"/>
    </location>
</feature>
<sequence>MDAKTLTPVVSTKISPQGGLDVLSRGEVSRLRDASAGGLHELLRRCALAVLTTGSESDDPRAALERYPTFDIEVHQQDRGIKLELTDAPATAFVDGRLIRGVAELLVSVVRDIVYVSSEIEDAAAFDLNSSEGITNAVFEILRNARVLRAGQEPNLVVCWGGHSIKRHEYEYTKLVGYQLGLRGLDICTGCGPGAMKGPMKGATIAHAKQRLFESRYIGITEPGIIAAESPNPIVNNLVIMPDIEKRLEAFVRAGHGIIVFPGGVGTAEEILYLLGILLHPKNADLPFPFVLTGPKESAAYFEQIDHFLRLALGDEVAKRYKIIVDDPVSVAKAMVDGVELVRRHRLDSKDAFFFNWAVEIPFAFQQPFVPNHENMAALHLRRDVPVHELAADLRRAFSGIVAGNVKEEGMRAIEQFGPFKIDGEPEIMRALDALLQAFVAQGRMKMSGEYKPCYRVVAGADLPVAAPAA</sequence>
<dbReference type="NCBIfam" id="NF038390">
    <property type="entry name" value="Nsidase_PpnN"/>
    <property type="match status" value="1"/>
</dbReference>
<dbReference type="Pfam" id="PF03641">
    <property type="entry name" value="Lysine_decarbox"/>
    <property type="match status" value="1"/>
</dbReference>
<dbReference type="Proteomes" id="UP000613768">
    <property type="component" value="Unassembled WGS sequence"/>
</dbReference>
<dbReference type="PANTHER" id="PTHR43393">
    <property type="entry name" value="CYTOKININ RIBOSIDE 5'-MONOPHOSPHATE PHOSPHORIBOHYDROLASE"/>
    <property type="match status" value="1"/>
</dbReference>
<comment type="caution">
    <text evidence="6">The sequence shown here is derived from an EMBL/GenBank/DDBJ whole genome shotgun (WGS) entry which is preliminary data.</text>
</comment>
<dbReference type="GO" id="GO:0005829">
    <property type="term" value="C:cytosol"/>
    <property type="evidence" value="ECO:0007669"/>
    <property type="project" value="TreeGrafter"/>
</dbReference>
<evidence type="ECO:0000259" key="5">
    <source>
        <dbReference type="Pfam" id="PF14793"/>
    </source>
</evidence>
<dbReference type="InterPro" id="IPR037153">
    <property type="entry name" value="PpnN-like_sf"/>
</dbReference>
<protein>
    <recommendedName>
        <fullName evidence="3">AMP nucleosidase</fullName>
        <ecNumber evidence="2">3.2.2.4</ecNumber>
    </recommendedName>
    <alternativeName>
        <fullName evidence="3">AMP nucleosidase</fullName>
    </alternativeName>
</protein>
<evidence type="ECO:0000313" key="6">
    <source>
        <dbReference type="EMBL" id="MBD8528041.1"/>
    </source>
</evidence>
<evidence type="ECO:0000256" key="1">
    <source>
        <dbReference type="ARBA" id="ARBA00000274"/>
    </source>
</evidence>
<gene>
    <name evidence="6" type="ORF">IFO71_20015</name>
</gene>
<organism evidence="6 7">
    <name type="scientific">Pseudomarimonas arenosa</name>
    <dbReference type="NCBI Taxonomy" id="2774145"/>
    <lineage>
        <taxon>Bacteria</taxon>
        <taxon>Pseudomonadati</taxon>
        <taxon>Pseudomonadota</taxon>
        <taxon>Gammaproteobacteria</taxon>
        <taxon>Lysobacterales</taxon>
        <taxon>Lysobacteraceae</taxon>
        <taxon>Pseudomarimonas</taxon>
    </lineage>
</organism>
<feature type="domain" description="Pyrimidine/purine nucleotide 5'-monophosphate nucleosidase C-terminal" evidence="4">
    <location>
        <begin position="340"/>
        <end position="458"/>
    </location>
</feature>
<dbReference type="Gene3D" id="3.40.50.450">
    <property type="match status" value="1"/>
</dbReference>
<evidence type="ECO:0000259" key="4">
    <source>
        <dbReference type="Pfam" id="PF11892"/>
    </source>
</evidence>
<dbReference type="EC" id="3.2.2.4" evidence="2"/>
<dbReference type="GO" id="GO:0008714">
    <property type="term" value="F:AMP nucleosidase activity"/>
    <property type="evidence" value="ECO:0007669"/>
    <property type="project" value="UniProtKB-EC"/>
</dbReference>
<dbReference type="PANTHER" id="PTHR43393:SF1">
    <property type="entry name" value="PYRIMIDINE_PURINE NUCLEOTIDE 5'-MONOPHOSPHATE NUCLEOSIDASE"/>
    <property type="match status" value="1"/>
</dbReference>
<proteinExistence type="predicted"/>
<dbReference type="InterPro" id="IPR021826">
    <property type="entry name" value="PpnN_C"/>
</dbReference>